<evidence type="ECO:0000313" key="1">
    <source>
        <dbReference type="EMBL" id="KAB0353369.1"/>
    </source>
</evidence>
<dbReference type="EMBL" id="VCEB01001081">
    <property type="protein sequence ID" value="KAB0353369.1"/>
    <property type="molecule type" value="Genomic_DNA"/>
</dbReference>
<comment type="caution">
    <text evidence="1">The sequence shown here is derived from an EMBL/GenBank/DDBJ whole genome shotgun (WGS) entry which is preliminary data.</text>
</comment>
<dbReference type="InterPro" id="IPR043136">
    <property type="entry name" value="B30.2/SPRY_sf"/>
</dbReference>
<name>A0A5N3VZ27_MUNRE</name>
<accession>A0A5N3VZ27</accession>
<proteinExistence type="predicted"/>
<dbReference type="InterPro" id="IPR013320">
    <property type="entry name" value="ConA-like_dom_sf"/>
</dbReference>
<gene>
    <name evidence="1" type="ORF">FD755_023926</name>
</gene>
<protein>
    <recommendedName>
        <fullName evidence="3">B30.2/SPRY domain-containing protein</fullName>
    </recommendedName>
</protein>
<dbReference type="Gene3D" id="2.60.120.920">
    <property type="match status" value="1"/>
</dbReference>
<dbReference type="Proteomes" id="UP000326062">
    <property type="component" value="Unassembled WGS sequence"/>
</dbReference>
<dbReference type="AlphaFoldDB" id="A0A5N3VZ27"/>
<dbReference type="PANTHER" id="PTHR24103">
    <property type="entry name" value="E3 UBIQUITIN-PROTEIN LIGASE TRIM"/>
    <property type="match status" value="1"/>
</dbReference>
<dbReference type="InterPro" id="IPR050143">
    <property type="entry name" value="TRIM/RBCC"/>
</dbReference>
<dbReference type="SUPFAM" id="SSF49899">
    <property type="entry name" value="Concanavalin A-like lectins/glucanases"/>
    <property type="match status" value="1"/>
</dbReference>
<reference evidence="1 2" key="1">
    <citation type="submission" date="2019-06" db="EMBL/GenBank/DDBJ databases">
        <title>Discovery of a novel chromosome fission-fusion reversal in muntjac.</title>
        <authorList>
            <person name="Mudd A.B."/>
            <person name="Bredeson J.V."/>
            <person name="Baum R."/>
            <person name="Hockemeyer D."/>
            <person name="Rokhsar D.S."/>
        </authorList>
    </citation>
    <scope>NUCLEOTIDE SEQUENCE [LARGE SCALE GENOMIC DNA]</scope>
    <source>
        <strain evidence="1">UCam_UCB_Mr</strain>
        <tissue evidence="1">Fibroblast cell line</tissue>
    </source>
</reference>
<evidence type="ECO:0000313" key="2">
    <source>
        <dbReference type="Proteomes" id="UP000326062"/>
    </source>
</evidence>
<sequence length="323" mass="37146">MDSAKEVPDKRNVVSLKKSWKLRRVCCFGERLSAANEYCEHAKVGKKKKKRERRWELRPEGSCLLTSSYMSPWKKMKQTEYWKVFHLVYHEVKHHLEKTEEESKEIFQQLKESQYNMDLKQKLLRQIYEELKELCHKPDLELIQSAQLLLPRPVVPQLSAWPGPGLVDWPDQFQVYIALDNERVTHHVPVFEDLRRVQAGPNGPEVDYTSPRSKYFLAWGAESFTSGQHYWGVNVAGYSDMVLDSEGIFLLLCIRENNQCSCFTASPLSPQYVRKTLGHVGVFLDYGGGVVSSVIVARSSLICSFLSCSFSSPLKPFLCSGYP</sequence>
<evidence type="ECO:0008006" key="3">
    <source>
        <dbReference type="Google" id="ProtNLM"/>
    </source>
</evidence>
<keyword evidence="2" id="KW-1185">Reference proteome</keyword>
<organism evidence="1 2">
    <name type="scientific">Muntiacus reevesi</name>
    <name type="common">Reeves' muntjac</name>
    <name type="synonym">Cervus reevesi</name>
    <dbReference type="NCBI Taxonomy" id="9886"/>
    <lineage>
        <taxon>Eukaryota</taxon>
        <taxon>Metazoa</taxon>
        <taxon>Chordata</taxon>
        <taxon>Craniata</taxon>
        <taxon>Vertebrata</taxon>
        <taxon>Euteleostomi</taxon>
        <taxon>Mammalia</taxon>
        <taxon>Eutheria</taxon>
        <taxon>Laurasiatheria</taxon>
        <taxon>Artiodactyla</taxon>
        <taxon>Ruminantia</taxon>
        <taxon>Pecora</taxon>
        <taxon>Cervidae</taxon>
        <taxon>Muntiacinae</taxon>
        <taxon>Muntiacus</taxon>
    </lineage>
</organism>